<organism evidence="1">
    <name type="scientific">candidate division WOR-3 bacterium</name>
    <dbReference type="NCBI Taxonomy" id="2052148"/>
    <lineage>
        <taxon>Bacteria</taxon>
        <taxon>Bacteria division WOR-3</taxon>
    </lineage>
</organism>
<sequence>MFKNIISVVFEKKLSHKTLNMVIEFSKIFNRKNMFLSLIDSKIINSICETTGRKKKNVSEEQISKRFEELYEIEEYFKSNGLMINFDAKIFSGYEEMNSILSSYEPDIVIFCEPDENELKDIIKLNLEVPIMILKK</sequence>
<evidence type="ECO:0000313" key="1">
    <source>
        <dbReference type="EMBL" id="HGW91047.1"/>
    </source>
</evidence>
<dbReference type="AlphaFoldDB" id="A0A7C4YG71"/>
<protein>
    <recommendedName>
        <fullName evidence="2">UspA domain-containing protein</fullName>
    </recommendedName>
</protein>
<proteinExistence type="predicted"/>
<reference evidence="1" key="1">
    <citation type="journal article" date="2020" name="mSystems">
        <title>Genome- and Community-Level Interaction Insights into Carbon Utilization and Element Cycling Functions of Hydrothermarchaeota in Hydrothermal Sediment.</title>
        <authorList>
            <person name="Zhou Z."/>
            <person name="Liu Y."/>
            <person name="Xu W."/>
            <person name="Pan J."/>
            <person name="Luo Z.H."/>
            <person name="Li M."/>
        </authorList>
    </citation>
    <scope>NUCLEOTIDE SEQUENCE [LARGE SCALE GENOMIC DNA]</scope>
    <source>
        <strain evidence="1">SpSt-780</strain>
    </source>
</reference>
<gene>
    <name evidence="1" type="ORF">ENV67_00715</name>
</gene>
<name>A0A7C4YG71_UNCW3</name>
<comment type="caution">
    <text evidence="1">The sequence shown here is derived from an EMBL/GenBank/DDBJ whole genome shotgun (WGS) entry which is preliminary data.</text>
</comment>
<evidence type="ECO:0008006" key="2">
    <source>
        <dbReference type="Google" id="ProtNLM"/>
    </source>
</evidence>
<accession>A0A7C4YG71</accession>
<dbReference type="EMBL" id="DTHG01000007">
    <property type="protein sequence ID" value="HGW91047.1"/>
    <property type="molecule type" value="Genomic_DNA"/>
</dbReference>